<evidence type="ECO:0000259" key="3">
    <source>
        <dbReference type="PROSITE" id="PS51762"/>
    </source>
</evidence>
<evidence type="ECO:0000313" key="5">
    <source>
        <dbReference type="Proteomes" id="UP000311382"/>
    </source>
</evidence>
<dbReference type="CDD" id="cd02181">
    <property type="entry name" value="GH16_fungal_Lam16A_glucanase"/>
    <property type="match status" value="1"/>
</dbReference>
<feature type="transmembrane region" description="Helical" evidence="1">
    <location>
        <begin position="357"/>
        <end position="377"/>
    </location>
</feature>
<dbReference type="InterPro" id="IPR013320">
    <property type="entry name" value="ConA-like_dom_sf"/>
</dbReference>
<proteinExistence type="predicted"/>
<dbReference type="SUPFAM" id="SSF49899">
    <property type="entry name" value="Concanavalin A-like lectins/glucanases"/>
    <property type="match status" value="1"/>
</dbReference>
<evidence type="ECO:0000313" key="4">
    <source>
        <dbReference type="EMBL" id="TNY24713.1"/>
    </source>
</evidence>
<reference evidence="4 5" key="1">
    <citation type="submission" date="2019-03" db="EMBL/GenBank/DDBJ databases">
        <title>Rhodosporidium diobovatum UCD-FST 08-225 genome sequencing, assembly, and annotation.</title>
        <authorList>
            <person name="Fakankun I.U."/>
            <person name="Fristensky B."/>
            <person name="Levin D.B."/>
        </authorList>
    </citation>
    <scope>NUCLEOTIDE SEQUENCE [LARGE SCALE GENOMIC DNA]</scope>
    <source>
        <strain evidence="4 5">UCD-FST 08-225</strain>
    </source>
</reference>
<feature type="domain" description="GH16" evidence="3">
    <location>
        <begin position="18"/>
        <end position="302"/>
    </location>
</feature>
<dbReference type="FunFam" id="2.60.120.200:FF:000179">
    <property type="entry name" value="Unplaced genomic scaffold supercont1.19, whole genome shotgun sequence"/>
    <property type="match status" value="1"/>
</dbReference>
<name>A0A5C5G6F1_9BASI</name>
<dbReference type="STRING" id="5288.A0A5C5G6F1"/>
<comment type="caution">
    <text evidence="4">The sequence shown here is derived from an EMBL/GenBank/DDBJ whole genome shotgun (WGS) entry which is preliminary data.</text>
</comment>
<dbReference type="PANTHER" id="PTHR10963:SF24">
    <property type="entry name" value="GLYCOSIDASE C21B10.07-RELATED"/>
    <property type="match status" value="1"/>
</dbReference>
<dbReference type="AlphaFoldDB" id="A0A5C5G6F1"/>
<dbReference type="GO" id="GO:0004553">
    <property type="term" value="F:hydrolase activity, hydrolyzing O-glycosyl compounds"/>
    <property type="evidence" value="ECO:0007669"/>
    <property type="project" value="InterPro"/>
</dbReference>
<keyword evidence="1" id="KW-1133">Transmembrane helix</keyword>
<organism evidence="4 5">
    <name type="scientific">Rhodotorula diobovata</name>
    <dbReference type="NCBI Taxonomy" id="5288"/>
    <lineage>
        <taxon>Eukaryota</taxon>
        <taxon>Fungi</taxon>
        <taxon>Dikarya</taxon>
        <taxon>Basidiomycota</taxon>
        <taxon>Pucciniomycotina</taxon>
        <taxon>Microbotryomycetes</taxon>
        <taxon>Sporidiobolales</taxon>
        <taxon>Sporidiobolaceae</taxon>
        <taxon>Rhodotorula</taxon>
    </lineage>
</organism>
<dbReference type="Gene3D" id="2.60.120.200">
    <property type="match status" value="1"/>
</dbReference>
<dbReference type="GO" id="GO:0009251">
    <property type="term" value="P:glucan catabolic process"/>
    <property type="evidence" value="ECO:0007669"/>
    <property type="project" value="TreeGrafter"/>
</dbReference>
<dbReference type="OrthoDB" id="192832at2759"/>
<gene>
    <name evidence="4" type="ORF">DMC30DRAFT_370712</name>
</gene>
<dbReference type="PANTHER" id="PTHR10963">
    <property type="entry name" value="GLYCOSYL HYDROLASE-RELATED"/>
    <property type="match status" value="1"/>
</dbReference>
<dbReference type="EMBL" id="SOZI01000001">
    <property type="protein sequence ID" value="TNY24713.1"/>
    <property type="molecule type" value="Genomic_DNA"/>
</dbReference>
<accession>A0A5C5G6F1</accession>
<sequence length="381" mass="39759">MRWRSLVPFSALALLPAAAQSAYTLEQVYAGDTFYDGWEFWGNRDNLTNGATYYVTKGESAGVAYTNEAGNAIIRVDNRSELAPNGLRNSVRMTTARTFDLGRLIVMDALHLPYGCATWPAFWAHAVSWPSGGEIDFFEGVNLQETNQVAMHTVSGCYADNATQATGELTFNNCDHGVDANRGCTFVDPRNGSYGADFAAGGGGVYAAELASDGISVWFFPRADIPADLRSEAATPDPTTWGLPMASYPSTTCNINQYFAPQQLTINIALCGDWAGQPGVFSPTCGMGTCADYVKDPSNFDNAYFEISSIRVFSGGLNTRAATAVAAASGIIGAIGGQASAVSAAERGRTAVGGQGGVAGAVGAAAAAAGLAALALLQRAL</sequence>
<keyword evidence="5" id="KW-1185">Reference proteome</keyword>
<dbReference type="Pfam" id="PF26113">
    <property type="entry name" value="GH16_XgeA"/>
    <property type="match status" value="1"/>
</dbReference>
<keyword evidence="4" id="KW-0378">Hydrolase</keyword>
<evidence type="ECO:0000256" key="2">
    <source>
        <dbReference type="SAM" id="SignalP"/>
    </source>
</evidence>
<protein>
    <submittedName>
        <fullName evidence="4">Glycoside hydrolase family 16 protein</fullName>
    </submittedName>
</protein>
<evidence type="ECO:0000256" key="1">
    <source>
        <dbReference type="SAM" id="Phobius"/>
    </source>
</evidence>
<feature type="chain" id="PRO_5022751990" evidence="2">
    <location>
        <begin position="22"/>
        <end position="381"/>
    </location>
</feature>
<dbReference type="InterPro" id="IPR000757">
    <property type="entry name" value="Beta-glucanase-like"/>
</dbReference>
<keyword evidence="1" id="KW-0812">Transmembrane</keyword>
<dbReference type="InterPro" id="IPR050546">
    <property type="entry name" value="Glycosyl_Hydrlase_16"/>
</dbReference>
<dbReference type="PROSITE" id="PS51762">
    <property type="entry name" value="GH16_2"/>
    <property type="match status" value="1"/>
</dbReference>
<keyword evidence="1" id="KW-0472">Membrane</keyword>
<keyword evidence="2" id="KW-0732">Signal</keyword>
<feature type="signal peptide" evidence="2">
    <location>
        <begin position="1"/>
        <end position="21"/>
    </location>
</feature>
<dbReference type="Proteomes" id="UP000311382">
    <property type="component" value="Unassembled WGS sequence"/>
</dbReference>